<gene>
    <name evidence="5" type="ORF">CQW49_06415</name>
</gene>
<dbReference type="SUPFAM" id="SSF50891">
    <property type="entry name" value="Cyclophilin-like"/>
    <property type="match status" value="1"/>
</dbReference>
<evidence type="ECO:0000259" key="4">
    <source>
        <dbReference type="SMART" id="SM00797"/>
    </source>
</evidence>
<keyword evidence="3" id="KW-0067">ATP-binding</keyword>
<evidence type="ECO:0000256" key="2">
    <source>
        <dbReference type="ARBA" id="ARBA00022801"/>
    </source>
</evidence>
<proteinExistence type="predicted"/>
<dbReference type="SMART" id="SM00797">
    <property type="entry name" value="AHS2"/>
    <property type="match status" value="1"/>
</dbReference>
<dbReference type="PANTHER" id="PTHR43309:SF5">
    <property type="entry name" value="5-OXOPROLINASE SUBUNIT C"/>
    <property type="match status" value="1"/>
</dbReference>
<organism evidence="5 6">
    <name type="scientific">Methylosinus trichosporium (strain ATCC 35070 / NCIMB 11131 / UNIQEM 75 / OB3b)</name>
    <dbReference type="NCBI Taxonomy" id="595536"/>
    <lineage>
        <taxon>Bacteria</taxon>
        <taxon>Pseudomonadati</taxon>
        <taxon>Pseudomonadota</taxon>
        <taxon>Alphaproteobacteria</taxon>
        <taxon>Hyphomicrobiales</taxon>
        <taxon>Methylocystaceae</taxon>
        <taxon>Methylosinus</taxon>
    </lineage>
</organism>
<dbReference type="STRING" id="595536.GCA_000178815_03876"/>
<dbReference type="EMBL" id="CP023737">
    <property type="protein sequence ID" value="ATQ67561.1"/>
    <property type="molecule type" value="Genomic_DNA"/>
</dbReference>
<dbReference type="Gene3D" id="2.40.100.10">
    <property type="entry name" value="Cyclophilin-like"/>
    <property type="match status" value="1"/>
</dbReference>
<dbReference type="RefSeq" id="WP_003614508.1">
    <property type="nucleotide sequence ID" value="NZ_ADVE02000001.1"/>
</dbReference>
<dbReference type="GO" id="GO:0016829">
    <property type="term" value="F:lyase activity"/>
    <property type="evidence" value="ECO:0007669"/>
    <property type="project" value="UniProtKB-KW"/>
</dbReference>
<keyword evidence="2" id="KW-0378">Hydrolase</keyword>
<dbReference type="NCBIfam" id="TIGR00724">
    <property type="entry name" value="urea_amlyse_rel"/>
    <property type="match status" value="1"/>
</dbReference>
<dbReference type="InterPro" id="IPR052708">
    <property type="entry name" value="PxpC"/>
</dbReference>
<protein>
    <submittedName>
        <fullName evidence="5">Urea amidolyase</fullName>
    </submittedName>
</protein>
<reference evidence="6" key="1">
    <citation type="submission" date="2017-10" db="EMBL/GenBank/DDBJ databases">
        <title>Completed PacBio SMRT sequence of Methylosinus trichosporium OB3b reveals presence of a third large plasmid.</title>
        <authorList>
            <person name="Charles T.C."/>
            <person name="Lynch M.D.J."/>
            <person name="Heil J.R."/>
            <person name="Cheng J."/>
        </authorList>
    </citation>
    <scope>NUCLEOTIDE SEQUENCE [LARGE SCALE GENOMIC DNA]</scope>
    <source>
        <strain evidence="6">OB3b</strain>
    </source>
</reference>
<evidence type="ECO:0000256" key="3">
    <source>
        <dbReference type="ARBA" id="ARBA00022840"/>
    </source>
</evidence>
<evidence type="ECO:0000313" key="5">
    <source>
        <dbReference type="EMBL" id="ATQ67561.1"/>
    </source>
</evidence>
<name>A0A2D2CXT4_METT3</name>
<accession>A0A2D2CXT4</accession>
<keyword evidence="6" id="KW-1185">Reference proteome</keyword>
<dbReference type="InterPro" id="IPR029000">
    <property type="entry name" value="Cyclophilin-like_dom_sf"/>
</dbReference>
<dbReference type="GO" id="GO:0016787">
    <property type="term" value="F:hydrolase activity"/>
    <property type="evidence" value="ECO:0007669"/>
    <property type="project" value="UniProtKB-KW"/>
</dbReference>
<dbReference type="PANTHER" id="PTHR43309">
    <property type="entry name" value="5-OXOPROLINASE SUBUNIT C"/>
    <property type="match status" value="1"/>
</dbReference>
<keyword evidence="5" id="KW-0456">Lyase</keyword>
<evidence type="ECO:0000256" key="1">
    <source>
        <dbReference type="ARBA" id="ARBA00022741"/>
    </source>
</evidence>
<dbReference type="AlphaFoldDB" id="A0A2D2CXT4"/>
<dbReference type="Pfam" id="PF02626">
    <property type="entry name" value="CT_A_B"/>
    <property type="match status" value="1"/>
</dbReference>
<dbReference type="KEGG" id="mtw:CQW49_06415"/>
<dbReference type="GO" id="GO:0005524">
    <property type="term" value="F:ATP binding"/>
    <property type="evidence" value="ECO:0007669"/>
    <property type="project" value="UniProtKB-KW"/>
</dbReference>
<dbReference type="InterPro" id="IPR003778">
    <property type="entry name" value="CT_A_B"/>
</dbReference>
<dbReference type="Proteomes" id="UP000230709">
    <property type="component" value="Chromosome"/>
</dbReference>
<evidence type="ECO:0000313" key="6">
    <source>
        <dbReference type="Proteomes" id="UP000230709"/>
    </source>
</evidence>
<keyword evidence="1" id="KW-0547">Nucleotide-binding</keyword>
<feature type="domain" description="Carboxyltransferase" evidence="4">
    <location>
        <begin position="26"/>
        <end position="305"/>
    </location>
</feature>
<sequence>MTAALLIRSAGPGVTVQDGGRWGYLRYGVTPAGPMDAGALAAANLAVGARIDAAAIEVSLGGLELEAEGEAIGLAVAGGAFDLRRDGAPLPPACRLTLEPGARLSIRAGAAGAWCYIAIAGRLDLPPALGALATHTRSMLGGLAGRGLAAGDRLALADLRRPSFDALAIEAPWLAPSAAPVRVILGPQDDRFTEASLRAFLEATWSVAARSDRMAYRLEGPRLAHRDGHDIVSDGVALGAIQAPGDGAPLVLMADRQPTGGYPKIANVIGADIARLAQKRPGETLSFTAVTVEEAVGLRRARHEAIAAGVGLRPLAPELTAEFLLAANLIGGVADATED</sequence>